<dbReference type="RefSeq" id="WP_377773033.1">
    <property type="nucleotide sequence ID" value="NZ_JBHUOQ010000001.1"/>
</dbReference>
<feature type="transmembrane region" description="Helical" evidence="1">
    <location>
        <begin position="33"/>
        <end position="52"/>
    </location>
</feature>
<proteinExistence type="predicted"/>
<evidence type="ECO:0000313" key="2">
    <source>
        <dbReference type="EMBL" id="MFD2830267.1"/>
    </source>
</evidence>
<keyword evidence="3" id="KW-1185">Reference proteome</keyword>
<feature type="transmembrane region" description="Helical" evidence="1">
    <location>
        <begin position="7"/>
        <end position="27"/>
    </location>
</feature>
<evidence type="ECO:0000313" key="3">
    <source>
        <dbReference type="Proteomes" id="UP001597519"/>
    </source>
</evidence>
<keyword evidence="1" id="KW-0472">Membrane</keyword>
<name>A0ABW5WW91_9STAP</name>
<sequence length="79" mass="9301">MNKQIKRWSLIDTINLALLIVVVLFFIDFENNAVLTWILLAVFLFWLITVALRNVFISKIEKDPNHPLHETQVKGRKKI</sequence>
<accession>A0ABW5WW91</accession>
<reference evidence="3" key="1">
    <citation type="journal article" date="2019" name="Int. J. Syst. Evol. Microbiol.">
        <title>The Global Catalogue of Microorganisms (GCM) 10K type strain sequencing project: providing services to taxonomists for standard genome sequencing and annotation.</title>
        <authorList>
            <consortium name="The Broad Institute Genomics Platform"/>
            <consortium name="The Broad Institute Genome Sequencing Center for Infectious Disease"/>
            <person name="Wu L."/>
            <person name="Ma J."/>
        </authorList>
    </citation>
    <scope>NUCLEOTIDE SEQUENCE [LARGE SCALE GENOMIC DNA]</scope>
    <source>
        <strain evidence="3">KCTC 33575</strain>
    </source>
</reference>
<protein>
    <submittedName>
        <fullName evidence="2">Uncharacterized protein</fullName>
    </submittedName>
</protein>
<organism evidence="2 3">
    <name type="scientific">Corticicoccus populi</name>
    <dbReference type="NCBI Taxonomy" id="1812821"/>
    <lineage>
        <taxon>Bacteria</taxon>
        <taxon>Bacillati</taxon>
        <taxon>Bacillota</taxon>
        <taxon>Bacilli</taxon>
        <taxon>Bacillales</taxon>
        <taxon>Staphylococcaceae</taxon>
        <taxon>Corticicoccus</taxon>
    </lineage>
</organism>
<evidence type="ECO:0000256" key="1">
    <source>
        <dbReference type="SAM" id="Phobius"/>
    </source>
</evidence>
<dbReference type="EMBL" id="JBHUOQ010000001">
    <property type="protein sequence ID" value="MFD2830267.1"/>
    <property type="molecule type" value="Genomic_DNA"/>
</dbReference>
<keyword evidence="1" id="KW-0812">Transmembrane</keyword>
<comment type="caution">
    <text evidence="2">The sequence shown here is derived from an EMBL/GenBank/DDBJ whole genome shotgun (WGS) entry which is preliminary data.</text>
</comment>
<dbReference type="Proteomes" id="UP001597519">
    <property type="component" value="Unassembled WGS sequence"/>
</dbReference>
<keyword evidence="1" id="KW-1133">Transmembrane helix</keyword>
<gene>
    <name evidence="2" type="ORF">ACFSX4_07260</name>
</gene>